<evidence type="ECO:0000256" key="6">
    <source>
        <dbReference type="ARBA" id="ARBA00022692"/>
    </source>
</evidence>
<evidence type="ECO:0000256" key="5">
    <source>
        <dbReference type="ARBA" id="ARBA00022679"/>
    </source>
</evidence>
<evidence type="ECO:0000256" key="7">
    <source>
        <dbReference type="ARBA" id="ARBA00022824"/>
    </source>
</evidence>
<keyword evidence="8 11" id="KW-1133">Transmembrane helix</keyword>
<dbReference type="AlphaFoldDB" id="A0AAV9ITB8"/>
<evidence type="ECO:0000256" key="8">
    <source>
        <dbReference type="ARBA" id="ARBA00022989"/>
    </source>
</evidence>
<reference evidence="12 13" key="1">
    <citation type="submission" date="2022-07" db="EMBL/GenBank/DDBJ databases">
        <title>Genome-wide signatures of adaptation to extreme environments.</title>
        <authorList>
            <person name="Cho C.H."/>
            <person name="Yoon H.S."/>
        </authorList>
    </citation>
    <scope>NUCLEOTIDE SEQUENCE [LARGE SCALE GENOMIC DNA]</scope>
    <source>
        <strain evidence="12 13">DBV 063 E5</strain>
    </source>
</reference>
<keyword evidence="4" id="KW-0328">Glycosyltransferase</keyword>
<proteinExistence type="predicted"/>
<evidence type="ECO:0000256" key="1">
    <source>
        <dbReference type="ARBA" id="ARBA00004477"/>
    </source>
</evidence>
<feature type="transmembrane region" description="Helical" evidence="11">
    <location>
        <begin position="393"/>
        <end position="411"/>
    </location>
</feature>
<keyword evidence="7" id="KW-0256">Endoplasmic reticulum</keyword>
<comment type="subcellular location">
    <subcellularLocation>
        <location evidence="1">Endoplasmic reticulum membrane</location>
        <topology evidence="1">Multi-pass membrane protein</topology>
    </subcellularLocation>
</comment>
<dbReference type="PANTHER" id="PTHR12646:SF0">
    <property type="entry name" value="DOL-P-MAN:MAN(5)GLCNAC(2)-PP-DOL ALPHA-1,3-MANNOSYLTRANSFERASE"/>
    <property type="match status" value="1"/>
</dbReference>
<keyword evidence="9 11" id="KW-0472">Membrane</keyword>
<dbReference type="GO" id="GO:0052925">
    <property type="term" value="F:dol-P-Man:Man(5)GlcNAc(2)-PP-Dol alpha-1,3-mannosyltransferase activity"/>
    <property type="evidence" value="ECO:0007669"/>
    <property type="project" value="UniProtKB-EC"/>
</dbReference>
<evidence type="ECO:0000256" key="4">
    <source>
        <dbReference type="ARBA" id="ARBA00022676"/>
    </source>
</evidence>
<comment type="pathway">
    <text evidence="2">Protein modification; protein glycosylation.</text>
</comment>
<sequence>MPSGRSLTKTAQRWRVRHLWLLVFGLDLSVAVLVAYRVRYTEIDWRAYMQQVHQVYVGGERDYARVRGQTGPLVYPGGFLRAYRWLQQCSRGGEHIAMAQRIFAALHALHATLHYATLAVALHDQTPTAFPLSWKLCWCTALGMASRRVMSIYVLRLFNDAVESVTMQLALLLLVYNRRSQRASPATPSPVARRRTAPHASLIVDALAALVFSLAVSIKMNALLYTPAVLLLVAAAHGLGRALILLIVVCGAVQLALGWPFLSRHPISYLRKAFELSRVFEHRWSVNYAFLPARLFTSRALAMALLSAHVAVLALAAYWVLRRARTRQRHRLLHTASGALLTLGWCHHVGILFARTLHYQFLAWSWWLLPFLCLSGAPARLRPRHRWRQLARIVLLRVTPLGIIEVVFQIYPPRPLASVALHLAHLWVLALATESALHPPPLTETSDTRRAAARK</sequence>
<feature type="transmembrane region" description="Helical" evidence="11">
    <location>
        <begin position="333"/>
        <end position="355"/>
    </location>
</feature>
<dbReference type="EC" id="2.4.1.258" evidence="3"/>
<dbReference type="InterPro" id="IPR007873">
    <property type="entry name" value="Glycosyltransferase_ALG3"/>
</dbReference>
<feature type="transmembrane region" description="Helical" evidence="11">
    <location>
        <begin position="20"/>
        <end position="38"/>
    </location>
</feature>
<feature type="transmembrane region" description="Helical" evidence="11">
    <location>
        <begin position="300"/>
        <end position="321"/>
    </location>
</feature>
<evidence type="ECO:0000313" key="12">
    <source>
        <dbReference type="EMBL" id="KAK4535336.1"/>
    </source>
</evidence>
<dbReference type="EMBL" id="JANCYW010000004">
    <property type="protein sequence ID" value="KAK4535336.1"/>
    <property type="molecule type" value="Genomic_DNA"/>
</dbReference>
<evidence type="ECO:0000256" key="10">
    <source>
        <dbReference type="ARBA" id="ARBA00049506"/>
    </source>
</evidence>
<gene>
    <name evidence="12" type="ORF">CDCA_CDCA04G1361</name>
</gene>
<evidence type="ECO:0000256" key="3">
    <source>
        <dbReference type="ARBA" id="ARBA00011964"/>
    </source>
</evidence>
<keyword evidence="6 11" id="KW-0812">Transmembrane</keyword>
<keyword evidence="13" id="KW-1185">Reference proteome</keyword>
<keyword evidence="5" id="KW-0808">Transferase</keyword>
<protein>
    <recommendedName>
        <fullName evidence="3">dolichyl-P-Man:Man5GlcNAc2-PP-dolichol alpha-1,3-mannosyltransferase</fullName>
        <ecNumber evidence="3">2.4.1.258</ecNumber>
    </recommendedName>
</protein>
<dbReference type="GO" id="GO:0005789">
    <property type="term" value="C:endoplasmic reticulum membrane"/>
    <property type="evidence" value="ECO:0007669"/>
    <property type="project" value="UniProtKB-SubCell"/>
</dbReference>
<dbReference type="Proteomes" id="UP001301350">
    <property type="component" value="Unassembled WGS sequence"/>
</dbReference>
<organism evidence="12 13">
    <name type="scientific">Cyanidium caldarium</name>
    <name type="common">Red alga</name>
    <dbReference type="NCBI Taxonomy" id="2771"/>
    <lineage>
        <taxon>Eukaryota</taxon>
        <taxon>Rhodophyta</taxon>
        <taxon>Bangiophyceae</taxon>
        <taxon>Cyanidiales</taxon>
        <taxon>Cyanidiaceae</taxon>
        <taxon>Cyanidium</taxon>
    </lineage>
</organism>
<dbReference type="PANTHER" id="PTHR12646">
    <property type="entry name" value="NOT56 - RELATED"/>
    <property type="match status" value="1"/>
</dbReference>
<evidence type="ECO:0000256" key="2">
    <source>
        <dbReference type="ARBA" id="ARBA00004922"/>
    </source>
</evidence>
<feature type="transmembrane region" description="Helical" evidence="11">
    <location>
        <begin position="228"/>
        <end position="257"/>
    </location>
</feature>
<feature type="transmembrane region" description="Helical" evidence="11">
    <location>
        <begin position="361"/>
        <end position="381"/>
    </location>
</feature>
<comment type="catalytic activity">
    <reaction evidence="10">
        <text>an alpha-D-Man-(1-&gt;2)-alpha-D-Man-(1-&gt;2)-alpha-D-Man-(1-&gt;3)-[alpha-D-Man-(1-&gt;6)]-beta-D-Man-(1-&gt;4)-beta-D-GlcNAc-(1-&gt;4)-alpha-D-GlcNAc-diphospho-di-trans,poly-cis-dolichol + a di-trans,poly-cis-dolichyl beta-D-mannosyl phosphate = an alpha-D-Man-(1-&gt;2)-alpha-D-Man-(1-&gt;2)-alpha-D-Man-(1-&gt;3)-[alpha-D-Man-(1-&gt;3)-alpha-D-Man-(1-&gt;6)]-beta-D-Man-(1-&gt;4)-beta-D-GlcNAc-(1-&gt;4)-alpha-D-GlcNAc-diphospho-di-trans,poly-cis-dolichol + a di-trans,poly-cis-dolichyl phosphate + H(+)</text>
        <dbReference type="Rhea" id="RHEA:29527"/>
        <dbReference type="Rhea" id="RHEA-COMP:19498"/>
        <dbReference type="Rhea" id="RHEA-COMP:19501"/>
        <dbReference type="Rhea" id="RHEA-COMP:19516"/>
        <dbReference type="Rhea" id="RHEA-COMP:19517"/>
        <dbReference type="ChEBI" id="CHEBI:15378"/>
        <dbReference type="ChEBI" id="CHEBI:57683"/>
        <dbReference type="ChEBI" id="CHEBI:58211"/>
        <dbReference type="ChEBI" id="CHEBI:132515"/>
        <dbReference type="ChEBI" id="CHEBI:132516"/>
        <dbReference type="EC" id="2.4.1.258"/>
    </reaction>
    <physiologicalReaction direction="left-to-right" evidence="10">
        <dbReference type="Rhea" id="RHEA:29528"/>
    </physiologicalReaction>
</comment>
<dbReference type="Pfam" id="PF05208">
    <property type="entry name" value="ALG3"/>
    <property type="match status" value="1"/>
</dbReference>
<evidence type="ECO:0000313" key="13">
    <source>
        <dbReference type="Proteomes" id="UP001301350"/>
    </source>
</evidence>
<evidence type="ECO:0000256" key="9">
    <source>
        <dbReference type="ARBA" id="ARBA00023136"/>
    </source>
</evidence>
<name>A0AAV9ITB8_CYACA</name>
<accession>A0AAV9ITB8</accession>
<evidence type="ECO:0000256" key="11">
    <source>
        <dbReference type="SAM" id="Phobius"/>
    </source>
</evidence>
<comment type="caution">
    <text evidence="12">The sequence shown here is derived from an EMBL/GenBank/DDBJ whole genome shotgun (WGS) entry which is preliminary data.</text>
</comment>